<gene>
    <name evidence="3" type="ORF">ADS77_01030</name>
</gene>
<dbReference type="Pfam" id="PF03235">
    <property type="entry name" value="GmrSD_N"/>
    <property type="match status" value="1"/>
</dbReference>
<evidence type="ECO:0000259" key="2">
    <source>
        <dbReference type="Pfam" id="PF07510"/>
    </source>
</evidence>
<dbReference type="EMBL" id="LHPH01000001">
    <property type="protein sequence ID" value="KPH65547.1"/>
    <property type="molecule type" value="Genomic_DNA"/>
</dbReference>
<proteinExistence type="predicted"/>
<dbReference type="PANTHER" id="PTHR35149">
    <property type="entry name" value="SLL5132 PROTEIN"/>
    <property type="match status" value="1"/>
</dbReference>
<evidence type="ECO:0000313" key="3">
    <source>
        <dbReference type="EMBL" id="KPH65547.1"/>
    </source>
</evidence>
<sequence>MEVKPNYCAMDTVFGESTVFKVPKYQRAYSWQVHNVKQFCDDLFDLYRQKKTEGHVGQHFLGGIVCVRQGNEDELDEKVIYQLVDGQQRLSTTVLMVSRIINYLQEVKLTGEESETRDKRVQKYKSKFVTLTTEENGKDTEFDRITLSKRDDAYYKEVLQNRFIDSKTKSHILIKNASNEIDKWLKKFNDPVGATVIENIDLMYKVLCKSCRILLLKMTNVNDAYKLFQVINDRGRSLTAGDLLRASSLGTVDRANEHKNDEDKIDIDNLEKQWDLITAEGSLSTDKKLITYYTAKKAKSISKTSLFGDFNSNFFSDDEEIPNRIDDIQKQLTKLKNLSEGVWPYSNSNLTEYQHAKLQNLVLQFKHTHCLPLLISATALTEKKFYQLVFFLEKFFFMFRVCLNKTMTPVTKAYYRAINKINECPVKYQVKWFCDDLKTIIEKINLTEFSEKLKGFNYVDGGDNKNLKYLLITLEESSKWINNGRKGGYLNIYKNHSKTLAQPKSFSIEHVYPANTEIKNQLPEMEGIKNELGNLALLYQQENEECGNKLIKDKAAVYDRCRINITKSLSHFENFILDNKVDREKTLLIDLITVFSLGYRDNKEIADIFVIEEIMG</sequence>
<dbReference type="Pfam" id="PF07510">
    <property type="entry name" value="GmrSD_C"/>
    <property type="match status" value="1"/>
</dbReference>
<dbReference type="InterPro" id="IPR011089">
    <property type="entry name" value="GmrSD_C"/>
</dbReference>
<dbReference type="PANTHER" id="PTHR35149:SF1">
    <property type="entry name" value="DUF5655 DOMAIN-CONTAINING PROTEIN"/>
    <property type="match status" value="1"/>
</dbReference>
<evidence type="ECO:0008006" key="5">
    <source>
        <dbReference type="Google" id="ProtNLM"/>
    </source>
</evidence>
<dbReference type="RefSeq" id="WP_054452437.1">
    <property type="nucleotide sequence ID" value="NZ_LHPH01000001.1"/>
</dbReference>
<feature type="domain" description="GmrSD restriction endonucleases N-terminal" evidence="1">
    <location>
        <begin position="14"/>
        <end position="247"/>
    </location>
</feature>
<organism evidence="3 4">
    <name type="scientific">Pseudoalteromonas porphyrae</name>
    <dbReference type="NCBI Taxonomy" id="187330"/>
    <lineage>
        <taxon>Bacteria</taxon>
        <taxon>Pseudomonadati</taxon>
        <taxon>Pseudomonadota</taxon>
        <taxon>Gammaproteobacteria</taxon>
        <taxon>Alteromonadales</taxon>
        <taxon>Pseudoalteromonadaceae</taxon>
        <taxon>Pseudoalteromonas</taxon>
    </lineage>
</organism>
<dbReference type="Proteomes" id="UP000037848">
    <property type="component" value="Unassembled WGS sequence"/>
</dbReference>
<reference evidence="3 4" key="1">
    <citation type="submission" date="2015-08" db="EMBL/GenBank/DDBJ databases">
        <title>Draft Genome Sequence of Pseudoalteromonas porphyrae UCD-SED14.</title>
        <authorList>
            <person name="Coil D.A."/>
            <person name="Jospin G."/>
            <person name="Lee R.D."/>
            <person name="Eisen J.A."/>
        </authorList>
    </citation>
    <scope>NUCLEOTIDE SEQUENCE [LARGE SCALE GENOMIC DNA]</scope>
    <source>
        <strain evidence="3 4">UCD-SED14</strain>
    </source>
</reference>
<dbReference type="OrthoDB" id="9798761at2"/>
<evidence type="ECO:0000313" key="4">
    <source>
        <dbReference type="Proteomes" id="UP000037848"/>
    </source>
</evidence>
<comment type="caution">
    <text evidence="3">The sequence shown here is derived from an EMBL/GenBank/DDBJ whole genome shotgun (WGS) entry which is preliminary data.</text>
</comment>
<feature type="domain" description="GmrSD restriction endonucleases C-terminal" evidence="2">
    <location>
        <begin position="448"/>
        <end position="586"/>
    </location>
</feature>
<name>A0A0N1EXS9_9GAMM</name>
<evidence type="ECO:0000259" key="1">
    <source>
        <dbReference type="Pfam" id="PF03235"/>
    </source>
</evidence>
<protein>
    <recommendedName>
        <fullName evidence="5">DUF262 domain-containing protein</fullName>
    </recommendedName>
</protein>
<dbReference type="InterPro" id="IPR004919">
    <property type="entry name" value="GmrSD_N"/>
</dbReference>
<accession>A0A0N1EXS9</accession>
<dbReference type="PATRIC" id="fig|187330.3.peg.215"/>
<dbReference type="AlphaFoldDB" id="A0A0N1EXS9"/>
<keyword evidence="4" id="KW-1185">Reference proteome</keyword>